<organism evidence="10 11">
    <name type="scientific">Actinomyces ruminicola</name>
    <dbReference type="NCBI Taxonomy" id="332524"/>
    <lineage>
        <taxon>Bacteria</taxon>
        <taxon>Bacillati</taxon>
        <taxon>Actinomycetota</taxon>
        <taxon>Actinomycetes</taxon>
        <taxon>Actinomycetales</taxon>
        <taxon>Actinomycetaceae</taxon>
        <taxon>Actinomyces</taxon>
    </lineage>
</organism>
<dbReference type="GO" id="GO:0046872">
    <property type="term" value="F:metal ion binding"/>
    <property type="evidence" value="ECO:0007669"/>
    <property type="project" value="UniProtKB-UniRule"/>
</dbReference>
<dbReference type="SUPFAM" id="SSF143430">
    <property type="entry name" value="TTP0101/SSO1404-like"/>
    <property type="match status" value="1"/>
</dbReference>
<evidence type="ECO:0000256" key="2">
    <source>
        <dbReference type="ARBA" id="ARBA00009959"/>
    </source>
</evidence>
<keyword evidence="11" id="KW-1185">Reference proteome</keyword>
<evidence type="ECO:0000256" key="6">
    <source>
        <dbReference type="ARBA" id="ARBA00022801"/>
    </source>
</evidence>
<evidence type="ECO:0000256" key="5">
    <source>
        <dbReference type="ARBA" id="ARBA00022759"/>
    </source>
</evidence>
<dbReference type="PANTHER" id="PTHR34405:SF3">
    <property type="entry name" value="CRISPR-ASSOCIATED ENDORIBONUCLEASE CAS2 3"/>
    <property type="match status" value="1"/>
</dbReference>
<comment type="similarity">
    <text evidence="2 9">Belongs to the CRISPR-associated endoribonuclease Cas2 protein family.</text>
</comment>
<evidence type="ECO:0000256" key="1">
    <source>
        <dbReference type="ARBA" id="ARBA00001946"/>
    </source>
</evidence>
<evidence type="ECO:0000256" key="9">
    <source>
        <dbReference type="HAMAP-Rule" id="MF_01471"/>
    </source>
</evidence>
<dbReference type="GO" id="GO:0016787">
    <property type="term" value="F:hydrolase activity"/>
    <property type="evidence" value="ECO:0007669"/>
    <property type="project" value="UniProtKB-KW"/>
</dbReference>
<dbReference type="HAMAP" id="MF_01471">
    <property type="entry name" value="Cas2"/>
    <property type="match status" value="1"/>
</dbReference>
<dbReference type="RefSeq" id="WP_092537763.1">
    <property type="nucleotide sequence ID" value="NZ_FNIM01000019.1"/>
</dbReference>
<dbReference type="GO" id="GO:0051607">
    <property type="term" value="P:defense response to virus"/>
    <property type="evidence" value="ECO:0007669"/>
    <property type="project" value="UniProtKB-UniRule"/>
</dbReference>
<evidence type="ECO:0000313" key="10">
    <source>
        <dbReference type="EMBL" id="SDN85724.1"/>
    </source>
</evidence>
<evidence type="ECO:0000313" key="11">
    <source>
        <dbReference type="Proteomes" id="UP000198541"/>
    </source>
</evidence>
<dbReference type="PANTHER" id="PTHR34405">
    <property type="entry name" value="CRISPR-ASSOCIATED ENDORIBONUCLEASE CAS2"/>
    <property type="match status" value="1"/>
</dbReference>
<keyword evidence="8 9" id="KW-0051">Antiviral defense</keyword>
<dbReference type="NCBIfam" id="TIGR01573">
    <property type="entry name" value="cas2"/>
    <property type="match status" value="1"/>
</dbReference>
<gene>
    <name evidence="9" type="primary">cas2</name>
    <name evidence="10" type="ORF">SAMN05216355_1195</name>
</gene>
<accession>A0A1H0ETL0</accession>
<evidence type="ECO:0000256" key="3">
    <source>
        <dbReference type="ARBA" id="ARBA00022722"/>
    </source>
</evidence>
<keyword evidence="5 9" id="KW-0255">Endonuclease</keyword>
<evidence type="ECO:0000256" key="7">
    <source>
        <dbReference type="ARBA" id="ARBA00022842"/>
    </source>
</evidence>
<feature type="binding site" evidence="9">
    <location>
        <position position="10"/>
    </location>
    <ligand>
        <name>Mg(2+)</name>
        <dbReference type="ChEBI" id="CHEBI:18420"/>
        <note>catalytic</note>
    </ligand>
</feature>
<keyword evidence="7 9" id="KW-0460">Magnesium</keyword>
<proteinExistence type="inferred from homology"/>
<dbReference type="GO" id="GO:0043571">
    <property type="term" value="P:maintenance of CRISPR repeat elements"/>
    <property type="evidence" value="ECO:0007669"/>
    <property type="project" value="UniProtKB-UniRule"/>
</dbReference>
<evidence type="ECO:0000256" key="4">
    <source>
        <dbReference type="ARBA" id="ARBA00022723"/>
    </source>
</evidence>
<sequence length="95" mass="10665">MAMIVILAYDVSADSRRTRLAAALESWGYRIQESVFQLRLEEGELDEVRERVNGIIDSRDDVVHIYPLCTNCLGRAEVHGTAPALDDGGLYRGVW</sequence>
<evidence type="ECO:0000256" key="8">
    <source>
        <dbReference type="ARBA" id="ARBA00023118"/>
    </source>
</evidence>
<name>A0A1H0ETL0_9ACTO</name>
<dbReference type="InterPro" id="IPR021127">
    <property type="entry name" value="CRISPR_associated_Cas2"/>
</dbReference>
<dbReference type="STRING" id="332524.SAMN04487766_10161"/>
<dbReference type="GO" id="GO:0004521">
    <property type="term" value="F:RNA endonuclease activity"/>
    <property type="evidence" value="ECO:0007669"/>
    <property type="project" value="InterPro"/>
</dbReference>
<dbReference type="Proteomes" id="UP000198541">
    <property type="component" value="Unassembled WGS sequence"/>
</dbReference>
<reference evidence="11" key="1">
    <citation type="submission" date="2016-10" db="EMBL/GenBank/DDBJ databases">
        <authorList>
            <person name="Varghese N."/>
            <person name="Submissions S."/>
        </authorList>
    </citation>
    <scope>NUCLEOTIDE SEQUENCE [LARGE SCALE GENOMIC DNA]</scope>
    <source>
        <strain evidence="11">DSM 27982</strain>
    </source>
</reference>
<comment type="subunit">
    <text evidence="9">Homodimer, forms a heterotetramer with a Cas1 homodimer.</text>
</comment>
<dbReference type="InterPro" id="IPR019199">
    <property type="entry name" value="Virulence_VapD/CRISPR_Cas2"/>
</dbReference>
<keyword evidence="3 9" id="KW-0540">Nuclease</keyword>
<keyword evidence="6 9" id="KW-0378">Hydrolase</keyword>
<dbReference type="CDD" id="cd09725">
    <property type="entry name" value="Cas2_I_II_III"/>
    <property type="match status" value="1"/>
</dbReference>
<dbReference type="Pfam" id="PF09827">
    <property type="entry name" value="CRISPR_Cas2"/>
    <property type="match status" value="1"/>
</dbReference>
<keyword evidence="4 9" id="KW-0479">Metal-binding</keyword>
<comment type="cofactor">
    <cofactor evidence="1 9">
        <name>Mg(2+)</name>
        <dbReference type="ChEBI" id="CHEBI:18420"/>
    </cofactor>
</comment>
<dbReference type="Gene3D" id="3.30.70.240">
    <property type="match status" value="1"/>
</dbReference>
<comment type="function">
    <text evidence="9">CRISPR (clustered regularly interspaced short palindromic repeat), is an adaptive immune system that provides protection against mobile genetic elements (viruses, transposable elements and conjugative plasmids). CRISPR clusters contain sequences complementary to antecedent mobile elements and target invading nucleic acids. CRISPR clusters are transcribed and processed into CRISPR RNA (crRNA). Functions as a ssRNA-specific endoribonuclease. Involved in the integration of spacer DNA into the CRISPR cassette.</text>
</comment>
<dbReference type="AlphaFoldDB" id="A0A1H0ETL0"/>
<dbReference type="EMBL" id="FNIM01000019">
    <property type="protein sequence ID" value="SDN85724.1"/>
    <property type="molecule type" value="Genomic_DNA"/>
</dbReference>
<protein>
    <recommendedName>
        <fullName evidence="9">CRISPR-associated endoribonuclease Cas2</fullName>
        <ecNumber evidence="9">3.1.-.-</ecNumber>
    </recommendedName>
</protein>
<dbReference type="EC" id="3.1.-.-" evidence="9"/>